<dbReference type="Gene3D" id="3.90.226.10">
    <property type="entry name" value="2-enoyl-CoA Hydratase, Chain A, domain 1"/>
    <property type="match status" value="3"/>
</dbReference>
<organism evidence="6 7">
    <name type="scientific">Raphidocelis subcapitata</name>
    <dbReference type="NCBI Taxonomy" id="307507"/>
    <lineage>
        <taxon>Eukaryota</taxon>
        <taxon>Viridiplantae</taxon>
        <taxon>Chlorophyta</taxon>
        <taxon>core chlorophytes</taxon>
        <taxon>Chlorophyceae</taxon>
        <taxon>CS clade</taxon>
        <taxon>Sphaeropleales</taxon>
        <taxon>Selenastraceae</taxon>
        <taxon>Raphidocelis</taxon>
    </lineage>
</organism>
<dbReference type="EMBL" id="BDRX01000180">
    <property type="protein sequence ID" value="GBF99919.1"/>
    <property type="molecule type" value="Genomic_DNA"/>
</dbReference>
<name>A0A2V0PK53_9CHLO</name>
<evidence type="ECO:0000256" key="2">
    <source>
        <dbReference type="ARBA" id="ARBA00022670"/>
    </source>
</evidence>
<keyword evidence="7" id="KW-1185">Reference proteome</keyword>
<dbReference type="InterPro" id="IPR029045">
    <property type="entry name" value="ClpP/crotonase-like_dom_sf"/>
</dbReference>
<dbReference type="InterPro" id="IPR002142">
    <property type="entry name" value="Peptidase_S49"/>
</dbReference>
<dbReference type="NCBIfam" id="TIGR00706">
    <property type="entry name" value="SppA_dom"/>
    <property type="match status" value="1"/>
</dbReference>
<keyword evidence="4" id="KW-0720">Serine protease</keyword>
<dbReference type="InterPro" id="IPR004635">
    <property type="entry name" value="Pept_S49_SppA"/>
</dbReference>
<dbReference type="SUPFAM" id="SSF52096">
    <property type="entry name" value="ClpP/crotonase"/>
    <property type="match status" value="2"/>
</dbReference>
<keyword evidence="2 6" id="KW-0645">Protease</keyword>
<accession>A0A2V0PK53</accession>
<comment type="caution">
    <text evidence="6">The sequence shown here is derived from an EMBL/GenBank/DDBJ whole genome shotgun (WGS) entry which is preliminary data.</text>
</comment>
<dbReference type="CDD" id="cd07023">
    <property type="entry name" value="S49_Sppa_N_C"/>
    <property type="match status" value="1"/>
</dbReference>
<dbReference type="Gene3D" id="6.20.330.10">
    <property type="match status" value="1"/>
</dbReference>
<sequence length="612" mass="62964">LEGEISDTLKGRFAPGFSVPQICSALEKAALDPRVQGIAVEIAPLAIGWAKLAEVRRYVELFRSSGKFTVAWMKNAGEREYYLASAFGEVYVPPSASIRLNGFSVAGTFLRGVLDKVGVEPQVKRIGVYKSAGDQLLRRDMSPEQREQLDALLEGTYSHWVDAVAASRGKSREEVVALLNEGVFDMEKLAQGGWVDGLRYEDQIIDDLKARTGGKADAVAKVGLRKYAAVRRGTFGMDGKKRIAVLRANGAILGQSSGATSSSITPDAVIPRLRALAKDKSVAAVVLRVDSPGGDALASDLMWREIQQLGLKKPVIACMGDVAASGGYYMAMAASAIVAQPLTITGSIGVVTGKFNLQQLYERAGYSKELLSRGRYAQLLSADNRPFNDEEAALFDAAAQHAYESFRDKAARSRGMAIEDMQAVAQGRVWTGAAAATRGLVDVVGGLWEAVALAKSAAGIPAGEKVTVAEVSRAPTSPLALLAGGGASLSLPAAGLALAALARGAAPAEALSAAVGAAAAQQLGLAAAGAAGPLGLGPEALVQLLAGLQRGQALAFDFDAAAAAAGGGAAGSVAGLGLGAGAGGGFFDEVGFGAAFAAADAAVAEAFEEWLL</sequence>
<dbReference type="Pfam" id="PF01343">
    <property type="entry name" value="Peptidase_S49"/>
    <property type="match status" value="2"/>
</dbReference>
<gene>
    <name evidence="6" type="ORF">Rsub_12827</name>
</gene>
<dbReference type="CDD" id="cd07018">
    <property type="entry name" value="S49_SppA_67K_type"/>
    <property type="match status" value="1"/>
</dbReference>
<dbReference type="OrthoDB" id="45421at2759"/>
<evidence type="ECO:0000256" key="4">
    <source>
        <dbReference type="ARBA" id="ARBA00022825"/>
    </source>
</evidence>
<dbReference type="InParanoid" id="A0A2V0PK53"/>
<dbReference type="FunCoup" id="A0A2V0PK53">
    <property type="interactions" value="130"/>
</dbReference>
<evidence type="ECO:0000313" key="7">
    <source>
        <dbReference type="Proteomes" id="UP000247498"/>
    </source>
</evidence>
<dbReference type="PANTHER" id="PTHR33209">
    <property type="entry name" value="PROTEASE 4"/>
    <property type="match status" value="1"/>
</dbReference>
<dbReference type="AlphaFoldDB" id="A0A2V0PK53"/>
<reference evidence="6 7" key="1">
    <citation type="journal article" date="2018" name="Sci. Rep.">
        <title>Raphidocelis subcapitata (=Pseudokirchneriella subcapitata) provides an insight into genome evolution and environmental adaptations in the Sphaeropleales.</title>
        <authorList>
            <person name="Suzuki S."/>
            <person name="Yamaguchi H."/>
            <person name="Nakajima N."/>
            <person name="Kawachi M."/>
        </authorList>
    </citation>
    <scope>NUCLEOTIDE SEQUENCE [LARGE SCALE GENOMIC DNA]</scope>
    <source>
        <strain evidence="6 7">NIES-35</strain>
    </source>
</reference>
<dbReference type="GO" id="GO:0006508">
    <property type="term" value="P:proteolysis"/>
    <property type="evidence" value="ECO:0007669"/>
    <property type="project" value="UniProtKB-KW"/>
</dbReference>
<protein>
    <submittedName>
        <fullName evidence="6">Serine protease chloroplastic</fullName>
    </submittedName>
</protein>
<evidence type="ECO:0000259" key="5">
    <source>
        <dbReference type="Pfam" id="PF01343"/>
    </source>
</evidence>
<feature type="domain" description="Peptidase S49" evidence="5">
    <location>
        <begin position="63"/>
        <end position="210"/>
    </location>
</feature>
<evidence type="ECO:0000256" key="1">
    <source>
        <dbReference type="ARBA" id="ARBA00008683"/>
    </source>
</evidence>
<evidence type="ECO:0000256" key="3">
    <source>
        <dbReference type="ARBA" id="ARBA00022801"/>
    </source>
</evidence>
<dbReference type="InterPro" id="IPR047217">
    <property type="entry name" value="S49_SppA_67K_type_N"/>
</dbReference>
<evidence type="ECO:0000313" key="6">
    <source>
        <dbReference type="EMBL" id="GBF99919.1"/>
    </source>
</evidence>
<dbReference type="InterPro" id="IPR047272">
    <property type="entry name" value="S49_SppA_C"/>
</dbReference>
<keyword evidence="3" id="KW-0378">Hydrolase</keyword>
<dbReference type="STRING" id="307507.A0A2V0PK53"/>
<dbReference type="GO" id="GO:0008236">
    <property type="term" value="F:serine-type peptidase activity"/>
    <property type="evidence" value="ECO:0007669"/>
    <property type="project" value="UniProtKB-KW"/>
</dbReference>
<dbReference type="Proteomes" id="UP000247498">
    <property type="component" value="Unassembled WGS sequence"/>
</dbReference>
<comment type="similarity">
    <text evidence="1">Belongs to the peptidase S49 family.</text>
</comment>
<dbReference type="PANTHER" id="PTHR33209:SF1">
    <property type="entry name" value="PEPTIDASE S49 DOMAIN-CONTAINING PROTEIN"/>
    <property type="match status" value="1"/>
</dbReference>
<feature type="non-terminal residue" evidence="6">
    <location>
        <position position="1"/>
    </location>
</feature>
<feature type="domain" description="Peptidase S49" evidence="5">
    <location>
        <begin position="312"/>
        <end position="459"/>
    </location>
</feature>
<proteinExistence type="inferred from homology"/>